<feature type="transmembrane region" description="Helical" evidence="2">
    <location>
        <begin position="64"/>
        <end position="81"/>
    </location>
</feature>
<evidence type="ECO:0000313" key="3">
    <source>
        <dbReference type="EMBL" id="MEJ2887931.1"/>
    </source>
</evidence>
<keyword evidence="4" id="KW-1185">Reference proteome</keyword>
<accession>A0ABU8N6F4</accession>
<reference evidence="3 4" key="1">
    <citation type="submission" date="2024-03" db="EMBL/GenBank/DDBJ databases">
        <title>Actinomycetospora sp. OC33-EN06, a novel actinomycete isolated from wild orchid (Aerides multiflora).</title>
        <authorList>
            <person name="Suriyachadkun C."/>
        </authorList>
    </citation>
    <scope>NUCLEOTIDE SEQUENCE [LARGE SCALE GENOMIC DNA]</scope>
    <source>
        <strain evidence="3 4">OC33-EN06</strain>
    </source>
</reference>
<keyword evidence="2" id="KW-1133">Transmembrane helix</keyword>
<organism evidence="3 4">
    <name type="scientific">Actinomycetospora aeridis</name>
    <dbReference type="NCBI Taxonomy" id="3129231"/>
    <lineage>
        <taxon>Bacteria</taxon>
        <taxon>Bacillati</taxon>
        <taxon>Actinomycetota</taxon>
        <taxon>Actinomycetes</taxon>
        <taxon>Pseudonocardiales</taxon>
        <taxon>Pseudonocardiaceae</taxon>
        <taxon>Actinomycetospora</taxon>
    </lineage>
</organism>
<feature type="transmembrane region" description="Helical" evidence="2">
    <location>
        <begin position="284"/>
        <end position="302"/>
    </location>
</feature>
<keyword evidence="2" id="KW-0472">Membrane</keyword>
<gene>
    <name evidence="3" type="ORF">WCD41_15835</name>
</gene>
<dbReference type="Proteomes" id="UP001370100">
    <property type="component" value="Unassembled WGS sequence"/>
</dbReference>
<evidence type="ECO:0000313" key="4">
    <source>
        <dbReference type="Proteomes" id="UP001370100"/>
    </source>
</evidence>
<name>A0ABU8N6F4_9PSEU</name>
<feature type="compositionally biased region" description="Basic and acidic residues" evidence="1">
    <location>
        <begin position="504"/>
        <end position="513"/>
    </location>
</feature>
<feature type="transmembrane region" description="Helical" evidence="2">
    <location>
        <begin position="413"/>
        <end position="431"/>
    </location>
</feature>
<feature type="transmembrane region" description="Helical" evidence="2">
    <location>
        <begin position="93"/>
        <end position="112"/>
    </location>
</feature>
<keyword evidence="2" id="KW-0812">Transmembrane</keyword>
<feature type="transmembrane region" description="Helical" evidence="2">
    <location>
        <begin position="34"/>
        <end position="52"/>
    </location>
</feature>
<dbReference type="EMBL" id="JBBEGL010000004">
    <property type="protein sequence ID" value="MEJ2887931.1"/>
    <property type="molecule type" value="Genomic_DNA"/>
</dbReference>
<feature type="region of interest" description="Disordered" evidence="1">
    <location>
        <begin position="492"/>
        <end position="513"/>
    </location>
</feature>
<feature type="transmembrane region" description="Helical" evidence="2">
    <location>
        <begin position="443"/>
        <end position="461"/>
    </location>
</feature>
<protein>
    <submittedName>
        <fullName evidence="3">O-antigen polymerase</fullName>
    </submittedName>
</protein>
<evidence type="ECO:0000256" key="1">
    <source>
        <dbReference type="SAM" id="MobiDB-lite"/>
    </source>
</evidence>
<feature type="transmembrane region" description="Helical" evidence="2">
    <location>
        <begin position="261"/>
        <end position="278"/>
    </location>
</feature>
<feature type="transmembrane region" description="Helical" evidence="2">
    <location>
        <begin position="309"/>
        <end position="326"/>
    </location>
</feature>
<proteinExistence type="predicted"/>
<sequence length="513" mass="55898">MAPTLVLTPVEAPVEDAVPEDPAPPRSAVTRGRVMVAVAAALVLMVVVPVAFVDWTRNTGTPGNTLLCLVILAISAGRLAQAIAFDSRTMPRSLFYVFVYVFLAVPALAQTVSGTYPLDGLTYSPSTVSAGLWHVLVGVLAYEAGWYLWRRRGEGAPGSLVPRFSFSPWRCVVVGGVGLLVAAYQVAQLGLLAFFTSRTDTVAALTGTSSGGTPYYQTENKSAGLIGIFLAQIPVFIALFAILYARRHRLWPLPATPQRDLAWRGFIAALVAANVVMNNPMGNGRFWFSLVILAFISIYVPFDRRHSQRFYVCSALLILFFSFASLDLYRSQSTTLEVAGPGTTFVENGTYAMFQMELNAIEFVDESGHTDGRQMLGYVFNFVPRAYWADKPMPTGMLVDPPLARSTTAWSEFFVDYGAGGVLVIFLVWGMGSRALTIRSLRVPPGLLHALLPVLAVYQISLLRGSLLPLMGSLYQILFVVALLLARHPARRDTTTDDPPLGTGRRELTWSGA</sequence>
<feature type="transmembrane region" description="Helical" evidence="2">
    <location>
        <begin position="169"/>
        <end position="195"/>
    </location>
</feature>
<feature type="transmembrane region" description="Helical" evidence="2">
    <location>
        <begin position="467"/>
        <end position="486"/>
    </location>
</feature>
<feature type="transmembrane region" description="Helical" evidence="2">
    <location>
        <begin position="132"/>
        <end position="149"/>
    </location>
</feature>
<feature type="transmembrane region" description="Helical" evidence="2">
    <location>
        <begin position="223"/>
        <end position="245"/>
    </location>
</feature>
<evidence type="ECO:0000256" key="2">
    <source>
        <dbReference type="SAM" id="Phobius"/>
    </source>
</evidence>
<dbReference type="RefSeq" id="WP_337714421.1">
    <property type="nucleotide sequence ID" value="NZ_JBBEGL010000004.1"/>
</dbReference>
<comment type="caution">
    <text evidence="3">The sequence shown here is derived from an EMBL/GenBank/DDBJ whole genome shotgun (WGS) entry which is preliminary data.</text>
</comment>